<dbReference type="AlphaFoldDB" id="A0A6S6T044"/>
<evidence type="ECO:0000313" key="1">
    <source>
        <dbReference type="EMBL" id="CAA6808174.1"/>
    </source>
</evidence>
<reference evidence="1" key="1">
    <citation type="submission" date="2020-01" db="EMBL/GenBank/DDBJ databases">
        <authorList>
            <person name="Meier V. D."/>
            <person name="Meier V D."/>
        </authorList>
    </citation>
    <scope>NUCLEOTIDE SEQUENCE</scope>
    <source>
        <strain evidence="1">HLG_WM_MAG_10</strain>
    </source>
</reference>
<organism evidence="1">
    <name type="scientific">uncultured Aureispira sp</name>
    <dbReference type="NCBI Taxonomy" id="1331704"/>
    <lineage>
        <taxon>Bacteria</taxon>
        <taxon>Pseudomonadati</taxon>
        <taxon>Bacteroidota</taxon>
        <taxon>Saprospiria</taxon>
        <taxon>Saprospirales</taxon>
        <taxon>Saprospiraceae</taxon>
        <taxon>Aureispira</taxon>
        <taxon>environmental samples</taxon>
    </lineage>
</organism>
<sequence>MSMWEIEALIEDAVQLISTSEKKPIHKRSIIWNLYEIQGQFDCSFTNFRVMKLLLKTGYTKTMPIEEHPDFSKSTIYFEALKTKDFEFINTKPAEKWSADNPVAAYWDKKTHFIYYDLGTPLWELLEAETPQEFDLYDLGFEIIKEAHEQNHKKGVYNWTAFLINYGLNYFEQTESLAVLKERYFKTIKRIFKTYDFSDYTVLHRSLEVMKAAEDWMGEEERKFVVWFNS</sequence>
<gene>
    <name evidence="1" type="ORF">HELGO_WM13392</name>
</gene>
<name>A0A6S6T044_9BACT</name>
<proteinExistence type="predicted"/>
<dbReference type="EMBL" id="CACVAQ010000139">
    <property type="protein sequence ID" value="CAA6808174.1"/>
    <property type="molecule type" value="Genomic_DNA"/>
</dbReference>
<accession>A0A6S6T044</accession>
<protein>
    <submittedName>
        <fullName evidence="1">Uncharacterized protein</fullName>
    </submittedName>
</protein>